<name>A0A1D1UZP6_RAMVA</name>
<dbReference type="InterPro" id="IPR018114">
    <property type="entry name" value="TRYPSIN_HIS"/>
</dbReference>
<gene>
    <name evidence="8" type="primary">RvY_04091-1</name>
    <name evidence="8" type="synonym">RvY_04091.1</name>
    <name evidence="8" type="ORF">RvY_04091</name>
</gene>
<accession>A0A1D1UZP6</accession>
<dbReference type="FunFam" id="2.40.10.10:FF:000006">
    <property type="entry name" value="Serine proteinase stubble"/>
    <property type="match status" value="1"/>
</dbReference>
<dbReference type="PANTHER" id="PTHR24252:SF7">
    <property type="entry name" value="HYALIN"/>
    <property type="match status" value="1"/>
</dbReference>
<dbReference type="Pfam" id="PF00089">
    <property type="entry name" value="Trypsin"/>
    <property type="match status" value="1"/>
</dbReference>
<evidence type="ECO:0000256" key="1">
    <source>
        <dbReference type="ARBA" id="ARBA00022670"/>
    </source>
</evidence>
<dbReference type="PROSITE" id="PS00135">
    <property type="entry name" value="TRYPSIN_SER"/>
    <property type="match status" value="1"/>
</dbReference>
<feature type="domain" description="Peptidase S1" evidence="7">
    <location>
        <begin position="204"/>
        <end position="444"/>
    </location>
</feature>
<keyword evidence="3 5" id="KW-0720">Serine protease</keyword>
<comment type="caution">
    <text evidence="8">The sequence shown here is derived from an EMBL/GenBank/DDBJ whole genome shotgun (WGS) entry which is preliminary data.</text>
</comment>
<evidence type="ECO:0000256" key="2">
    <source>
        <dbReference type="ARBA" id="ARBA00022801"/>
    </source>
</evidence>
<dbReference type="PANTHER" id="PTHR24252">
    <property type="entry name" value="ACROSIN-RELATED"/>
    <property type="match status" value="1"/>
</dbReference>
<dbReference type="CDD" id="cd00190">
    <property type="entry name" value="Tryp_SPc"/>
    <property type="match status" value="1"/>
</dbReference>
<evidence type="ECO:0000313" key="8">
    <source>
        <dbReference type="EMBL" id="GAU91933.1"/>
    </source>
</evidence>
<dbReference type="PROSITE" id="PS00134">
    <property type="entry name" value="TRYPSIN_HIS"/>
    <property type="match status" value="1"/>
</dbReference>
<evidence type="ECO:0000313" key="9">
    <source>
        <dbReference type="Proteomes" id="UP000186922"/>
    </source>
</evidence>
<evidence type="ECO:0000256" key="5">
    <source>
        <dbReference type="RuleBase" id="RU363034"/>
    </source>
</evidence>
<evidence type="ECO:0000256" key="6">
    <source>
        <dbReference type="SAM" id="MobiDB-lite"/>
    </source>
</evidence>
<dbReference type="InterPro" id="IPR043504">
    <property type="entry name" value="Peptidase_S1_PA_chymotrypsin"/>
</dbReference>
<dbReference type="Proteomes" id="UP000186922">
    <property type="component" value="Unassembled WGS sequence"/>
</dbReference>
<dbReference type="EMBL" id="BDGG01000002">
    <property type="protein sequence ID" value="GAU91933.1"/>
    <property type="molecule type" value="Genomic_DNA"/>
</dbReference>
<dbReference type="GO" id="GO:0006508">
    <property type="term" value="P:proteolysis"/>
    <property type="evidence" value="ECO:0007669"/>
    <property type="project" value="UniProtKB-KW"/>
</dbReference>
<feature type="compositionally biased region" description="Low complexity" evidence="6">
    <location>
        <begin position="147"/>
        <end position="169"/>
    </location>
</feature>
<dbReference type="SUPFAM" id="SSF50494">
    <property type="entry name" value="Trypsin-like serine proteases"/>
    <property type="match status" value="1"/>
</dbReference>
<evidence type="ECO:0000259" key="7">
    <source>
        <dbReference type="PROSITE" id="PS50240"/>
    </source>
</evidence>
<evidence type="ECO:0000256" key="3">
    <source>
        <dbReference type="ARBA" id="ARBA00022825"/>
    </source>
</evidence>
<dbReference type="InterPro" id="IPR033116">
    <property type="entry name" value="TRYPSIN_SER"/>
</dbReference>
<dbReference type="OrthoDB" id="414661at2759"/>
<keyword evidence="9" id="KW-1185">Reference proteome</keyword>
<keyword evidence="2 5" id="KW-0378">Hydrolase</keyword>
<dbReference type="InterPro" id="IPR001254">
    <property type="entry name" value="Trypsin_dom"/>
</dbReference>
<sequence length="446" mass="49276">MVASRMFSTRWPFFMFRCNLVLIDSHGKGDWVLLVGDGWSREMRWVWLVLHISQLCISSSHAFNETTENTVARSINFALKLQKHNAKIAEKSVGSCADDETCVFSWVCDRIGEPVRFCAGPFFYFTVCCRTKGNPLGVMDDEPESKTTTQATTSTTTTTTTTTSATTPSPTTPLLPFLAPVSSRRPEFRSCGTAPLLHGRQGRIVGGAAAQFAQFPFQAMVVIKGQERCGGALLDHQWVVTAGHCVAPASVTAHDIIVRLGVWDRTRTNDILPVEERRITKFVLHPLYGSQRSFSHDVSLLRLDAPVAYAPHIQPVCLPEPTDNFEGKLATITGWGRLQFREERPSILQFADIPLIDNQRCEAMFDTQKTPERIMPQMICGTTEEGVSKDACQGDSGGPLTIVKDGLYVLAGVVSWGYGCALPGYPGVYTRLSLFTGWLLDTMRKG</sequence>
<dbReference type="PROSITE" id="PS50240">
    <property type="entry name" value="TRYPSIN_DOM"/>
    <property type="match status" value="1"/>
</dbReference>
<dbReference type="AlphaFoldDB" id="A0A1D1UZP6"/>
<organism evidence="8 9">
    <name type="scientific">Ramazzottius varieornatus</name>
    <name type="common">Water bear</name>
    <name type="synonym">Tardigrade</name>
    <dbReference type="NCBI Taxonomy" id="947166"/>
    <lineage>
        <taxon>Eukaryota</taxon>
        <taxon>Metazoa</taxon>
        <taxon>Ecdysozoa</taxon>
        <taxon>Tardigrada</taxon>
        <taxon>Eutardigrada</taxon>
        <taxon>Parachela</taxon>
        <taxon>Hypsibioidea</taxon>
        <taxon>Ramazzottiidae</taxon>
        <taxon>Ramazzottius</taxon>
    </lineage>
</organism>
<dbReference type="STRING" id="947166.A0A1D1UZP6"/>
<protein>
    <recommendedName>
        <fullName evidence="7">Peptidase S1 domain-containing protein</fullName>
    </recommendedName>
</protein>
<dbReference type="PRINTS" id="PR00722">
    <property type="entry name" value="CHYMOTRYPSIN"/>
</dbReference>
<reference evidence="8 9" key="1">
    <citation type="journal article" date="2016" name="Nat. Commun.">
        <title>Extremotolerant tardigrade genome and improved radiotolerance of human cultured cells by tardigrade-unique protein.</title>
        <authorList>
            <person name="Hashimoto T."/>
            <person name="Horikawa D.D."/>
            <person name="Saito Y."/>
            <person name="Kuwahara H."/>
            <person name="Kozuka-Hata H."/>
            <person name="Shin-I T."/>
            <person name="Minakuchi Y."/>
            <person name="Ohishi K."/>
            <person name="Motoyama A."/>
            <person name="Aizu T."/>
            <person name="Enomoto A."/>
            <person name="Kondo K."/>
            <person name="Tanaka S."/>
            <person name="Hara Y."/>
            <person name="Koshikawa S."/>
            <person name="Sagara H."/>
            <person name="Miura T."/>
            <person name="Yokobori S."/>
            <person name="Miyagawa K."/>
            <person name="Suzuki Y."/>
            <person name="Kubo T."/>
            <person name="Oyama M."/>
            <person name="Kohara Y."/>
            <person name="Fujiyama A."/>
            <person name="Arakawa K."/>
            <person name="Katayama T."/>
            <person name="Toyoda A."/>
            <person name="Kunieda T."/>
        </authorList>
    </citation>
    <scope>NUCLEOTIDE SEQUENCE [LARGE SCALE GENOMIC DNA]</scope>
    <source>
        <strain evidence="8 9">YOKOZUNA-1</strain>
    </source>
</reference>
<evidence type="ECO:0000256" key="4">
    <source>
        <dbReference type="ARBA" id="ARBA00023157"/>
    </source>
</evidence>
<feature type="region of interest" description="Disordered" evidence="6">
    <location>
        <begin position="138"/>
        <end position="170"/>
    </location>
</feature>
<dbReference type="InterPro" id="IPR009003">
    <property type="entry name" value="Peptidase_S1_PA"/>
</dbReference>
<keyword evidence="4" id="KW-1015">Disulfide bond</keyword>
<keyword evidence="1 5" id="KW-0645">Protease</keyword>
<dbReference type="Gene3D" id="2.40.10.10">
    <property type="entry name" value="Trypsin-like serine proteases"/>
    <property type="match status" value="1"/>
</dbReference>
<proteinExistence type="predicted"/>
<dbReference type="SMART" id="SM00020">
    <property type="entry name" value="Tryp_SPc"/>
    <property type="match status" value="1"/>
</dbReference>
<dbReference type="InterPro" id="IPR001314">
    <property type="entry name" value="Peptidase_S1A"/>
</dbReference>
<dbReference type="GO" id="GO:0004252">
    <property type="term" value="F:serine-type endopeptidase activity"/>
    <property type="evidence" value="ECO:0007669"/>
    <property type="project" value="InterPro"/>
</dbReference>